<dbReference type="RefSeq" id="WP_120812851.1">
    <property type="nucleotide sequence ID" value="NZ_RBID01000020.1"/>
</dbReference>
<dbReference type="GO" id="GO:0030151">
    <property type="term" value="F:molybdenum ion binding"/>
    <property type="evidence" value="ECO:0007669"/>
    <property type="project" value="InterPro"/>
</dbReference>
<evidence type="ECO:0000313" key="2">
    <source>
        <dbReference type="EMBL" id="RKQ52983.1"/>
    </source>
</evidence>
<dbReference type="GO" id="GO:0003824">
    <property type="term" value="F:catalytic activity"/>
    <property type="evidence" value="ECO:0007669"/>
    <property type="project" value="InterPro"/>
</dbReference>
<dbReference type="InterPro" id="IPR005302">
    <property type="entry name" value="MoCF_Sase_C"/>
</dbReference>
<sequence>MALTQLFVHPLKSCRGNALQRAEVTPQGLRDDRVWLASRADGQFISARSHPRLVQVGVTQQADGQWCFTAPGMPPLLTSPADYRQRVPATVWKSAFSALHGDAAADAWLSHYLGEPLQLLWLGESTRVQKTTADRLSFADGYPYLLLSEASLLDLNSRLAQPVTMRHFRPNLVVDDTFAFEEDEWRRFRIGAVEFEVVSRCTRCVLTTVDPDSAQPDPQRQPLATLLGYRRLEEGVCFGVNVIARNSGTLQLGDAVEVLDSALAFD</sequence>
<dbReference type="InterPro" id="IPR005303">
    <property type="entry name" value="MOCOS_middle"/>
</dbReference>
<dbReference type="PANTHER" id="PTHR14237">
    <property type="entry name" value="MOLYBDOPTERIN COFACTOR SULFURASE MOSC"/>
    <property type="match status" value="1"/>
</dbReference>
<feature type="domain" description="MOSC" evidence="1">
    <location>
        <begin position="114"/>
        <end position="259"/>
    </location>
</feature>
<dbReference type="InterPro" id="IPR011037">
    <property type="entry name" value="Pyrv_Knase-like_insert_dom_sf"/>
</dbReference>
<accession>A0A495AX71</accession>
<evidence type="ECO:0000313" key="3">
    <source>
        <dbReference type="Proteomes" id="UP000279384"/>
    </source>
</evidence>
<evidence type="ECO:0000259" key="1">
    <source>
        <dbReference type="PROSITE" id="PS51340"/>
    </source>
</evidence>
<organism evidence="2 3">
    <name type="scientific">Vogesella indigofera</name>
    <name type="common">Pseudomonas indigofera</name>
    <dbReference type="NCBI Taxonomy" id="45465"/>
    <lineage>
        <taxon>Bacteria</taxon>
        <taxon>Pseudomonadati</taxon>
        <taxon>Pseudomonadota</taxon>
        <taxon>Betaproteobacteria</taxon>
        <taxon>Neisseriales</taxon>
        <taxon>Chromobacteriaceae</taxon>
        <taxon>Vogesella</taxon>
    </lineage>
</organism>
<protein>
    <recommendedName>
        <fullName evidence="1">MOSC domain-containing protein</fullName>
    </recommendedName>
</protein>
<proteinExistence type="predicted"/>
<dbReference type="SUPFAM" id="SSF141673">
    <property type="entry name" value="MOSC N-terminal domain-like"/>
    <property type="match status" value="1"/>
</dbReference>
<dbReference type="PANTHER" id="PTHR14237:SF19">
    <property type="entry name" value="MITOCHONDRIAL AMIDOXIME REDUCING COMPONENT 1"/>
    <property type="match status" value="1"/>
</dbReference>
<name>A0A495AX71_VOGIN</name>
<gene>
    <name evidence="2" type="ORF">C8E02_3453</name>
</gene>
<dbReference type="PROSITE" id="PS51340">
    <property type="entry name" value="MOSC"/>
    <property type="match status" value="1"/>
</dbReference>
<dbReference type="Proteomes" id="UP000279384">
    <property type="component" value="Unassembled WGS sequence"/>
</dbReference>
<comment type="caution">
    <text evidence="2">The sequence shown here is derived from an EMBL/GenBank/DDBJ whole genome shotgun (WGS) entry which is preliminary data.</text>
</comment>
<dbReference type="EMBL" id="RBID01000020">
    <property type="protein sequence ID" value="RKQ52983.1"/>
    <property type="molecule type" value="Genomic_DNA"/>
</dbReference>
<dbReference type="GO" id="GO:0030170">
    <property type="term" value="F:pyridoxal phosphate binding"/>
    <property type="evidence" value="ECO:0007669"/>
    <property type="project" value="InterPro"/>
</dbReference>
<dbReference type="AlphaFoldDB" id="A0A495AX71"/>
<reference evidence="2 3" key="1">
    <citation type="submission" date="2018-10" db="EMBL/GenBank/DDBJ databases">
        <title>Genomic Encyclopedia of Type Strains, Phase IV (KMG-IV): sequencing the most valuable type-strain genomes for metagenomic binning, comparative biology and taxonomic classification.</title>
        <authorList>
            <person name="Goeker M."/>
        </authorList>
    </citation>
    <scope>NUCLEOTIDE SEQUENCE [LARGE SCALE GENOMIC DNA]</scope>
    <source>
        <strain evidence="2 3">DSM 3303</strain>
    </source>
</reference>
<dbReference type="SUPFAM" id="SSF50800">
    <property type="entry name" value="PK beta-barrel domain-like"/>
    <property type="match status" value="1"/>
</dbReference>
<dbReference type="Pfam" id="PF03476">
    <property type="entry name" value="MOSC_N"/>
    <property type="match status" value="1"/>
</dbReference>
<dbReference type="Pfam" id="PF03473">
    <property type="entry name" value="MOSC"/>
    <property type="match status" value="1"/>
</dbReference>